<keyword evidence="10 11" id="KW-0804">Transcription</keyword>
<sequence>MSTQPTKQQEWSASRPAWAVASDRDEIADLVPSCSRTDPDVWFSRERQDVRTCARICAGCPLRAACLAGALVRDEEAGIWGGVRFTPAWAFGAVCTDGGRCMLDGRSSAGTDVGREARDLARAQLRLRRLLYQGRRRAFVARLVHRIGKPVRMVPGGWWVGPWTDPDPARGLLRMRALVPTMLADRPIQRWPWELRLLFEFPDSAIPEPRRLSRWCTLDELDPGVDHERESGHSVLLRPKHPERLDRSAAA</sequence>
<evidence type="ECO:0000256" key="2">
    <source>
        <dbReference type="ARBA" id="ARBA00006597"/>
    </source>
</evidence>
<accession>A0A516PXC5</accession>
<feature type="binding site" evidence="11">
    <location>
        <position position="66"/>
    </location>
    <ligand>
        <name>[4Fe-4S] cluster</name>
        <dbReference type="ChEBI" id="CHEBI:49883"/>
    </ligand>
</feature>
<dbReference type="OrthoDB" id="4865942at2"/>
<feature type="binding site" evidence="11">
    <location>
        <position position="34"/>
    </location>
    <ligand>
        <name>[4Fe-4S] cluster</name>
        <dbReference type="ChEBI" id="CHEBI:49883"/>
    </ligand>
</feature>
<dbReference type="RefSeq" id="WP_143985795.1">
    <property type="nucleotide sequence ID" value="NZ_CP041692.1"/>
</dbReference>
<dbReference type="GO" id="GO:0051539">
    <property type="term" value="F:4 iron, 4 sulfur cluster binding"/>
    <property type="evidence" value="ECO:0007669"/>
    <property type="project" value="UniProtKB-UniRule"/>
</dbReference>
<feature type="binding site" evidence="11">
    <location>
        <position position="60"/>
    </location>
    <ligand>
        <name>[4Fe-4S] cluster</name>
        <dbReference type="ChEBI" id="CHEBI:49883"/>
    </ligand>
</feature>
<feature type="domain" description="4Fe-4S Wbl-type" evidence="13">
    <location>
        <begin position="33"/>
        <end position="90"/>
    </location>
</feature>
<evidence type="ECO:0000256" key="12">
    <source>
        <dbReference type="SAM" id="MobiDB-lite"/>
    </source>
</evidence>
<comment type="PTM">
    <text evidence="11">Upon Fe-S cluster removal intramolecular disulfide bonds are formed.</text>
</comment>
<evidence type="ECO:0000259" key="13">
    <source>
        <dbReference type="PROSITE" id="PS51674"/>
    </source>
</evidence>
<feature type="compositionally biased region" description="Basic and acidic residues" evidence="12">
    <location>
        <begin position="240"/>
        <end position="251"/>
    </location>
</feature>
<keyword evidence="8 11" id="KW-0238">DNA-binding</keyword>
<dbReference type="PROSITE" id="PS51674">
    <property type="entry name" value="4FE4S_WBL"/>
    <property type="match status" value="1"/>
</dbReference>
<evidence type="ECO:0000256" key="7">
    <source>
        <dbReference type="ARBA" id="ARBA00023015"/>
    </source>
</evidence>
<feature type="binding site" evidence="11">
    <location>
        <position position="57"/>
    </location>
    <ligand>
        <name>[4Fe-4S] cluster</name>
        <dbReference type="ChEBI" id="CHEBI:49883"/>
    </ligand>
</feature>
<dbReference type="HAMAP" id="MF_01479">
    <property type="entry name" value="WhiB"/>
    <property type="match status" value="1"/>
</dbReference>
<keyword evidence="7 11" id="KW-0805">Transcription regulation</keyword>
<dbReference type="PANTHER" id="PTHR38839:SF2">
    <property type="entry name" value="TRANSCRIPTIONAL REGULATOR WHIB7-RELATED"/>
    <property type="match status" value="1"/>
</dbReference>
<evidence type="ECO:0000256" key="1">
    <source>
        <dbReference type="ARBA" id="ARBA00004496"/>
    </source>
</evidence>
<evidence type="ECO:0000256" key="8">
    <source>
        <dbReference type="ARBA" id="ARBA00023125"/>
    </source>
</evidence>
<dbReference type="EMBL" id="CP041692">
    <property type="protein sequence ID" value="QDP95829.1"/>
    <property type="molecule type" value="Genomic_DNA"/>
</dbReference>
<evidence type="ECO:0000256" key="3">
    <source>
        <dbReference type="ARBA" id="ARBA00022485"/>
    </source>
</evidence>
<name>A0A516PXC5_9ACTN</name>
<dbReference type="GO" id="GO:0003677">
    <property type="term" value="F:DNA binding"/>
    <property type="evidence" value="ECO:0007669"/>
    <property type="project" value="UniProtKB-UniRule"/>
</dbReference>
<comment type="subcellular location">
    <subcellularLocation>
        <location evidence="1 11">Cytoplasm</location>
    </subcellularLocation>
</comment>
<evidence type="ECO:0000256" key="4">
    <source>
        <dbReference type="ARBA" id="ARBA00022723"/>
    </source>
</evidence>
<comment type="function">
    <text evidence="11">Acts as a transcriptional regulator. Probably redox-responsive. The apo- but not holo-form probably binds DNA.</text>
</comment>
<dbReference type="GO" id="GO:0045454">
    <property type="term" value="P:cell redox homeostasis"/>
    <property type="evidence" value="ECO:0007669"/>
    <property type="project" value="TreeGrafter"/>
</dbReference>
<dbReference type="GO" id="GO:0035731">
    <property type="term" value="F:dinitrosyl-iron complex binding"/>
    <property type="evidence" value="ECO:0007669"/>
    <property type="project" value="UniProtKB-UniRule"/>
</dbReference>
<dbReference type="Pfam" id="PF02467">
    <property type="entry name" value="Whib"/>
    <property type="match status" value="1"/>
</dbReference>
<protein>
    <recommendedName>
        <fullName evidence="11">Transcriptional regulator WhiB</fullName>
    </recommendedName>
</protein>
<dbReference type="AlphaFoldDB" id="A0A516PXC5"/>
<keyword evidence="11" id="KW-0963">Cytoplasm</keyword>
<evidence type="ECO:0000256" key="10">
    <source>
        <dbReference type="ARBA" id="ARBA00023163"/>
    </source>
</evidence>
<proteinExistence type="inferred from homology"/>
<comment type="cofactor">
    <cofactor evidence="11">
        <name>[4Fe-4S] cluster</name>
        <dbReference type="ChEBI" id="CHEBI:49883"/>
    </cofactor>
    <text evidence="11">Binds 1 [4Fe-4S] cluster per subunit. Following nitrosylation of the [4Fe-4S] cluster binds 1 [4Fe-8(NO)] cluster per subunit.</text>
</comment>
<keyword evidence="5 11" id="KW-0408">Iron</keyword>
<comment type="similarity">
    <text evidence="2 11">Belongs to the WhiB family.</text>
</comment>
<organism evidence="14 15">
    <name type="scientific">Microlunatus elymi</name>
    <dbReference type="NCBI Taxonomy" id="2596828"/>
    <lineage>
        <taxon>Bacteria</taxon>
        <taxon>Bacillati</taxon>
        <taxon>Actinomycetota</taxon>
        <taxon>Actinomycetes</taxon>
        <taxon>Propionibacteriales</taxon>
        <taxon>Propionibacteriaceae</taxon>
        <taxon>Microlunatus</taxon>
    </lineage>
</organism>
<dbReference type="GO" id="GO:0045892">
    <property type="term" value="P:negative regulation of DNA-templated transcription"/>
    <property type="evidence" value="ECO:0007669"/>
    <property type="project" value="TreeGrafter"/>
</dbReference>
<feature type="region of interest" description="Disordered" evidence="12">
    <location>
        <begin position="226"/>
        <end position="251"/>
    </location>
</feature>
<keyword evidence="15" id="KW-1185">Reference proteome</keyword>
<keyword evidence="3 11" id="KW-0004">4Fe-4S</keyword>
<reference evidence="14 15" key="1">
    <citation type="submission" date="2019-07" db="EMBL/GenBank/DDBJ databases">
        <title>Microlunatus dokdonensis sp. nov. isolated from the rhizospheric soil of the wild plant Elymus tsukushiensis.</title>
        <authorList>
            <person name="Ghim S.-Y."/>
            <person name="Hwang Y.-J."/>
            <person name="Son J.-S."/>
            <person name="Shin J.-H."/>
        </authorList>
    </citation>
    <scope>NUCLEOTIDE SEQUENCE [LARGE SCALE GENOMIC DNA]</scope>
    <source>
        <strain evidence="14 15">KUDC0627</strain>
    </source>
</reference>
<dbReference type="InterPro" id="IPR003482">
    <property type="entry name" value="Whib"/>
</dbReference>
<keyword evidence="9 11" id="KW-1015">Disulfide bond</keyword>
<dbReference type="GO" id="GO:0005737">
    <property type="term" value="C:cytoplasm"/>
    <property type="evidence" value="ECO:0007669"/>
    <property type="project" value="UniProtKB-SubCell"/>
</dbReference>
<dbReference type="GO" id="GO:0046872">
    <property type="term" value="F:metal ion binding"/>
    <property type="evidence" value="ECO:0007669"/>
    <property type="project" value="UniProtKB-KW"/>
</dbReference>
<dbReference type="GO" id="GO:0047134">
    <property type="term" value="F:protein-disulfide reductase [NAD(P)H] activity"/>
    <property type="evidence" value="ECO:0007669"/>
    <property type="project" value="TreeGrafter"/>
</dbReference>
<keyword evidence="6 11" id="KW-0411">Iron-sulfur</keyword>
<evidence type="ECO:0000256" key="6">
    <source>
        <dbReference type="ARBA" id="ARBA00023014"/>
    </source>
</evidence>
<keyword evidence="4 11" id="KW-0479">Metal-binding</keyword>
<evidence type="ECO:0000256" key="5">
    <source>
        <dbReference type="ARBA" id="ARBA00023004"/>
    </source>
</evidence>
<evidence type="ECO:0000313" key="14">
    <source>
        <dbReference type="EMBL" id="QDP95829.1"/>
    </source>
</evidence>
<gene>
    <name evidence="11" type="primary">whiB</name>
    <name evidence="14" type="ORF">FOE78_07870</name>
</gene>
<dbReference type="Proteomes" id="UP000319263">
    <property type="component" value="Chromosome"/>
</dbReference>
<dbReference type="PANTHER" id="PTHR38839">
    <property type="entry name" value="TRANSCRIPTIONAL REGULATOR WHID-RELATED"/>
    <property type="match status" value="1"/>
</dbReference>
<comment type="PTM">
    <text evidence="11">The Fe-S cluster can be nitrosylated by nitric oxide (NO).</text>
</comment>
<dbReference type="KEGG" id="mik:FOE78_07870"/>
<evidence type="ECO:0000256" key="9">
    <source>
        <dbReference type="ARBA" id="ARBA00023157"/>
    </source>
</evidence>
<evidence type="ECO:0000256" key="11">
    <source>
        <dbReference type="HAMAP-Rule" id="MF_01479"/>
    </source>
</evidence>
<evidence type="ECO:0000313" key="15">
    <source>
        <dbReference type="Proteomes" id="UP000319263"/>
    </source>
</evidence>
<dbReference type="InterPro" id="IPR034768">
    <property type="entry name" value="4FE4S_WBL"/>
</dbReference>